<dbReference type="InterPro" id="IPR038109">
    <property type="entry name" value="DNA_bind_recomb_sf"/>
</dbReference>
<reference evidence="5 6" key="1">
    <citation type="journal article" date="2023" name="Virus Evol.">
        <title>Computational host range prediction-The good, the bad, and the ugly.</title>
        <authorList>
            <person name="Howell A.A."/>
            <person name="Versoza C.J."/>
            <person name="Pfeifer S.P."/>
        </authorList>
    </citation>
    <scope>NUCLEOTIDE SEQUENCE [LARGE SCALE GENOMIC DNA]</scope>
    <source>
        <strain evidence="5 6">1610/1b</strain>
    </source>
</reference>
<dbReference type="PROSITE" id="PS51736">
    <property type="entry name" value="RECOMBINASES_3"/>
    <property type="match status" value="1"/>
</dbReference>
<dbReference type="PROSITE" id="PS51737">
    <property type="entry name" value="RECOMBINASE_DNA_BIND"/>
    <property type="match status" value="1"/>
</dbReference>
<dbReference type="InterPro" id="IPR011109">
    <property type="entry name" value="DNA_bind_recombinase_dom"/>
</dbReference>
<dbReference type="Pfam" id="PF00239">
    <property type="entry name" value="Resolvase"/>
    <property type="match status" value="1"/>
</dbReference>
<protein>
    <submittedName>
        <fullName evidence="5">Recombinase family protein</fullName>
    </submittedName>
</protein>
<evidence type="ECO:0000313" key="5">
    <source>
        <dbReference type="EMBL" id="WYY06144.1"/>
    </source>
</evidence>
<dbReference type="SMART" id="SM00857">
    <property type="entry name" value="Resolvase"/>
    <property type="match status" value="1"/>
</dbReference>
<dbReference type="PANTHER" id="PTHR30461">
    <property type="entry name" value="DNA-INVERTASE FROM LAMBDOID PROPHAGE"/>
    <property type="match status" value="1"/>
</dbReference>
<dbReference type="Gene3D" id="3.40.50.1390">
    <property type="entry name" value="Resolvase, N-terminal catalytic domain"/>
    <property type="match status" value="1"/>
</dbReference>
<dbReference type="Proteomes" id="UP001479933">
    <property type="component" value="Chromosome"/>
</dbReference>
<dbReference type="InterPro" id="IPR006119">
    <property type="entry name" value="Resolv_N"/>
</dbReference>
<dbReference type="CDD" id="cd00338">
    <property type="entry name" value="Ser_Recombinase"/>
    <property type="match status" value="1"/>
</dbReference>
<accession>A0ABZ2TZT6</accession>
<keyword evidence="1" id="KW-0175">Coiled coil</keyword>
<dbReference type="PANTHER" id="PTHR30461:SF23">
    <property type="entry name" value="DNA RECOMBINASE-RELATED"/>
    <property type="match status" value="1"/>
</dbReference>
<dbReference type="EMBL" id="CP136137">
    <property type="protein sequence ID" value="WYY06144.1"/>
    <property type="molecule type" value="Genomic_DNA"/>
</dbReference>
<sequence length="529" mass="59446">MAATKPLRTAVYLRISSDREHNELGVARQREAIATKFNGDRHQFVGEYMDNDVPGTGRKRRGEFERLMHDVRAGHIDAIVAQEWPRLERNREDGVRIIETCQARRVRLMFVKGPDLDFSDAAGRLIGDQMSSIARFEIEQKAERQSAGQRQRARQGRAPKGMRPLGYDTAGHVIAHEAEAVKAIYSAFAAGSSLRAIAAALSGQADPPDAAEKRIPESVPALPKHSRTVMIERNARREKENKTLPPEQRKRIREVPDDGEWSPSTVLGILRNPRYAGYSTYTPKTEQPDGGKRRSWRASILRDEAGEPVRGQWEPLVDEGVWSDVQDKLDAPERVTNRGGTDRRHLGSGLYRCGLCGERVRAHSGRYRCAGHIMRSRELIDHYVSTAVRYRLGREDLADLLPSRDEPRMAQIREEIGTHRAKIARAQRDYDDEVIEGRDLKRVREKAQSAIAALESERTRLAADAVVGSVLGAHDPVAAFDAADLGIKRSVIDALCEVRLFHHPRGRKGFDEKTVQLRFHGEDDGQLPT</sequence>
<organism evidence="5 6">
    <name type="scientific">Gordonia hydrophobica</name>
    <dbReference type="NCBI Taxonomy" id="40516"/>
    <lineage>
        <taxon>Bacteria</taxon>
        <taxon>Bacillati</taxon>
        <taxon>Actinomycetota</taxon>
        <taxon>Actinomycetes</taxon>
        <taxon>Mycobacteriales</taxon>
        <taxon>Gordoniaceae</taxon>
        <taxon>Gordonia</taxon>
    </lineage>
</organism>
<evidence type="ECO:0000313" key="6">
    <source>
        <dbReference type="Proteomes" id="UP001479933"/>
    </source>
</evidence>
<keyword evidence="6" id="KW-1185">Reference proteome</keyword>
<feature type="region of interest" description="Disordered" evidence="2">
    <location>
        <begin position="141"/>
        <end position="164"/>
    </location>
</feature>
<evidence type="ECO:0000259" key="4">
    <source>
        <dbReference type="PROSITE" id="PS51737"/>
    </source>
</evidence>
<dbReference type="RefSeq" id="WP_066161885.1">
    <property type="nucleotide sequence ID" value="NZ_CP136137.1"/>
</dbReference>
<dbReference type="Gene3D" id="3.90.1750.20">
    <property type="entry name" value="Putative Large Serine Recombinase, Chain B, Domain 2"/>
    <property type="match status" value="1"/>
</dbReference>
<feature type="domain" description="Recombinase" evidence="4">
    <location>
        <begin position="159"/>
        <end position="335"/>
    </location>
</feature>
<evidence type="ECO:0000259" key="3">
    <source>
        <dbReference type="PROSITE" id="PS51736"/>
    </source>
</evidence>
<dbReference type="SUPFAM" id="SSF53041">
    <property type="entry name" value="Resolvase-like"/>
    <property type="match status" value="1"/>
</dbReference>
<feature type="domain" description="Resolvase/invertase-type recombinase catalytic" evidence="3">
    <location>
        <begin position="8"/>
        <end position="156"/>
    </location>
</feature>
<feature type="coiled-coil region" evidence="1">
    <location>
        <begin position="409"/>
        <end position="464"/>
    </location>
</feature>
<dbReference type="InterPro" id="IPR050639">
    <property type="entry name" value="SSR_resolvase"/>
</dbReference>
<evidence type="ECO:0000256" key="2">
    <source>
        <dbReference type="SAM" id="MobiDB-lite"/>
    </source>
</evidence>
<gene>
    <name evidence="5" type="ORF">RVF87_13795</name>
</gene>
<dbReference type="Pfam" id="PF07508">
    <property type="entry name" value="Recombinase"/>
    <property type="match status" value="1"/>
</dbReference>
<evidence type="ECO:0000256" key="1">
    <source>
        <dbReference type="SAM" id="Coils"/>
    </source>
</evidence>
<dbReference type="InterPro" id="IPR036162">
    <property type="entry name" value="Resolvase-like_N_sf"/>
</dbReference>
<proteinExistence type="predicted"/>
<name>A0ABZ2TZT6_9ACTN</name>